<dbReference type="SUPFAM" id="SSF47188">
    <property type="entry name" value="Hemerythrin-like"/>
    <property type="match status" value="1"/>
</dbReference>
<evidence type="ECO:0000259" key="4">
    <source>
        <dbReference type="Pfam" id="PF01814"/>
    </source>
</evidence>
<dbReference type="InterPro" id="IPR035938">
    <property type="entry name" value="Hemerythrin-like_sf"/>
</dbReference>
<dbReference type="PANTHER" id="PTHR37164:SF1">
    <property type="entry name" value="BACTERIOHEMERYTHRIN"/>
    <property type="match status" value="1"/>
</dbReference>
<accession>A0ABW1TT36</accession>
<feature type="domain" description="Hemerythrin-like" evidence="4">
    <location>
        <begin position="20"/>
        <end position="125"/>
    </location>
</feature>
<dbReference type="EMBL" id="JBHSRS010000004">
    <property type="protein sequence ID" value="MFC6280010.1"/>
    <property type="molecule type" value="Genomic_DNA"/>
</dbReference>
<evidence type="ECO:0000256" key="2">
    <source>
        <dbReference type="ARBA" id="ARBA00022723"/>
    </source>
</evidence>
<dbReference type="InterPro" id="IPR050669">
    <property type="entry name" value="Hemerythrin"/>
</dbReference>
<dbReference type="Pfam" id="PF01814">
    <property type="entry name" value="Hemerythrin"/>
    <property type="match status" value="1"/>
</dbReference>
<name>A0ABW1TT36_9BURK</name>
<evidence type="ECO:0000256" key="3">
    <source>
        <dbReference type="ARBA" id="ARBA00023004"/>
    </source>
</evidence>
<evidence type="ECO:0000313" key="6">
    <source>
        <dbReference type="Proteomes" id="UP001596270"/>
    </source>
</evidence>
<dbReference type="Proteomes" id="UP001596270">
    <property type="component" value="Unassembled WGS sequence"/>
</dbReference>
<evidence type="ECO:0000256" key="1">
    <source>
        <dbReference type="ARBA" id="ARBA00010587"/>
    </source>
</evidence>
<dbReference type="Gene3D" id="1.20.120.50">
    <property type="entry name" value="Hemerythrin-like"/>
    <property type="match status" value="1"/>
</dbReference>
<keyword evidence="6" id="KW-1185">Reference proteome</keyword>
<dbReference type="InterPro" id="IPR012312">
    <property type="entry name" value="Hemerythrin-like"/>
</dbReference>
<protein>
    <submittedName>
        <fullName evidence="5">Bacteriohemerythrin</fullName>
    </submittedName>
</protein>
<comment type="similarity">
    <text evidence="1">Belongs to the hemerythrin family.</text>
</comment>
<dbReference type="CDD" id="cd12107">
    <property type="entry name" value="Hemerythrin"/>
    <property type="match status" value="1"/>
</dbReference>
<comment type="caution">
    <text evidence="5">The sequence shown here is derived from an EMBL/GenBank/DDBJ whole genome shotgun (WGS) entry which is preliminary data.</text>
</comment>
<proteinExistence type="inferred from homology"/>
<organism evidence="5 6">
    <name type="scientific">Polaromonas aquatica</name>
    <dbReference type="NCBI Taxonomy" id="332657"/>
    <lineage>
        <taxon>Bacteria</taxon>
        <taxon>Pseudomonadati</taxon>
        <taxon>Pseudomonadota</taxon>
        <taxon>Betaproteobacteria</taxon>
        <taxon>Burkholderiales</taxon>
        <taxon>Comamonadaceae</taxon>
        <taxon>Polaromonas</taxon>
    </lineage>
</organism>
<dbReference type="NCBIfam" id="TIGR02481">
    <property type="entry name" value="hemeryth_dom"/>
    <property type="match status" value="1"/>
</dbReference>
<gene>
    <name evidence="5" type="ORF">ACFQND_01995</name>
</gene>
<reference evidence="6" key="1">
    <citation type="journal article" date="2019" name="Int. J. Syst. Evol. Microbiol.">
        <title>The Global Catalogue of Microorganisms (GCM) 10K type strain sequencing project: providing services to taxonomists for standard genome sequencing and annotation.</title>
        <authorList>
            <consortium name="The Broad Institute Genomics Platform"/>
            <consortium name="The Broad Institute Genome Sequencing Center for Infectious Disease"/>
            <person name="Wu L."/>
            <person name="Ma J."/>
        </authorList>
    </citation>
    <scope>NUCLEOTIDE SEQUENCE [LARGE SCALE GENOMIC DNA]</scope>
    <source>
        <strain evidence="6">CCUG 39402</strain>
    </source>
</reference>
<keyword evidence="2" id="KW-0479">Metal-binding</keyword>
<dbReference type="InterPro" id="IPR012827">
    <property type="entry name" value="Hemerythrin_metal-bd"/>
</dbReference>
<evidence type="ECO:0000313" key="5">
    <source>
        <dbReference type="EMBL" id="MFC6280010.1"/>
    </source>
</evidence>
<dbReference type="RefSeq" id="WP_377412127.1">
    <property type="nucleotide sequence ID" value="NZ_JBHSRS010000004.1"/>
</dbReference>
<sequence length="158" mass="17964">MSSIAMNGFCWKDELLLGNTRMDEEHRTFALLIRGLLDAPDDALAVALDELVVHATQHFEEEDAWMRKLSFPAQACHMQEHAAVLMSAAGVRRRLRNGEFRVVRQFAAELAAWFPPHLQHLDSALAHWIFKHAWGGKPLVFRRNTPSTEAFVNAHVLL</sequence>
<keyword evidence="3" id="KW-0408">Iron</keyword>
<dbReference type="PANTHER" id="PTHR37164">
    <property type="entry name" value="BACTERIOHEMERYTHRIN"/>
    <property type="match status" value="1"/>
</dbReference>